<comment type="caution">
    <text evidence="1">The sequence shown here is derived from an EMBL/GenBank/DDBJ whole genome shotgun (WGS) entry which is preliminary data.</text>
</comment>
<dbReference type="AlphaFoldDB" id="A0A2I1HLT9"/>
<dbReference type="Proteomes" id="UP000234323">
    <property type="component" value="Unassembled WGS sequence"/>
</dbReference>
<proteinExistence type="predicted"/>
<organism evidence="1 2">
    <name type="scientific">Rhizophagus irregularis</name>
    <dbReference type="NCBI Taxonomy" id="588596"/>
    <lineage>
        <taxon>Eukaryota</taxon>
        <taxon>Fungi</taxon>
        <taxon>Fungi incertae sedis</taxon>
        <taxon>Mucoromycota</taxon>
        <taxon>Glomeromycotina</taxon>
        <taxon>Glomeromycetes</taxon>
        <taxon>Glomerales</taxon>
        <taxon>Glomeraceae</taxon>
        <taxon>Rhizophagus</taxon>
    </lineage>
</organism>
<protein>
    <submittedName>
        <fullName evidence="1">Uncharacterized protein</fullName>
    </submittedName>
</protein>
<name>A0A2I1HLT9_9GLOM</name>
<reference evidence="1 2" key="1">
    <citation type="submission" date="2015-10" db="EMBL/GenBank/DDBJ databases">
        <title>Genome analyses suggest a sexual origin of heterokaryosis in a supposedly ancient asexual fungus.</title>
        <authorList>
            <person name="Ropars J."/>
            <person name="Sedzielewska K."/>
            <person name="Noel J."/>
            <person name="Charron P."/>
            <person name="Farinelli L."/>
            <person name="Marton T."/>
            <person name="Kruger M."/>
            <person name="Pelin A."/>
            <person name="Brachmann A."/>
            <person name="Corradi N."/>
        </authorList>
    </citation>
    <scope>NUCLEOTIDE SEQUENCE [LARGE SCALE GENOMIC DNA]</scope>
    <source>
        <strain evidence="1 2">A4</strain>
    </source>
</reference>
<gene>
    <name evidence="1" type="ORF">RhiirA4_482917</name>
</gene>
<sequence>MKISNKNDIINQLKNYKYKFLKSTLPLSDYYSLKHYDKWVLYIKDNKERLLKYDVELLTFAIEEYNLDLIKDIYKKYINYFEKDLKNNKMFLSIIASIMLLLNKYYPDYILRYISETIMITDFFFII</sequence>
<keyword evidence="2" id="KW-1185">Reference proteome</keyword>
<dbReference type="EMBL" id="LLXI01003795">
    <property type="protein sequence ID" value="PKY59827.1"/>
    <property type="molecule type" value="Genomic_DNA"/>
</dbReference>
<evidence type="ECO:0000313" key="2">
    <source>
        <dbReference type="Proteomes" id="UP000234323"/>
    </source>
</evidence>
<evidence type="ECO:0000313" key="1">
    <source>
        <dbReference type="EMBL" id="PKY59827.1"/>
    </source>
</evidence>
<accession>A0A2I1HLT9</accession>